<keyword evidence="4" id="KW-0808">Transferase</keyword>
<comment type="caution">
    <text evidence="9">The sequence shown here is derived from an EMBL/GenBank/DDBJ whole genome shotgun (WGS) entry which is preliminary data.</text>
</comment>
<protein>
    <recommendedName>
        <fullName evidence="11">Glycosyltransferase RgtA/B/C/D-like domain-containing protein</fullName>
    </recommendedName>
</protein>
<feature type="transmembrane region" description="Helical" evidence="8">
    <location>
        <begin position="121"/>
        <end position="141"/>
    </location>
</feature>
<dbReference type="GO" id="GO:0009103">
    <property type="term" value="P:lipopolysaccharide biosynthetic process"/>
    <property type="evidence" value="ECO:0007669"/>
    <property type="project" value="UniProtKB-ARBA"/>
</dbReference>
<comment type="subcellular location">
    <subcellularLocation>
        <location evidence="1">Cell membrane</location>
        <topology evidence="1">Multi-pass membrane protein</topology>
    </subcellularLocation>
</comment>
<dbReference type="STRING" id="483218.BACPEC_01498"/>
<dbReference type="AlphaFoldDB" id="B7ATM6"/>
<dbReference type="eggNOG" id="ENOG50317YB">
    <property type="taxonomic scope" value="Bacteria"/>
</dbReference>
<dbReference type="HOGENOM" id="CLU_414878_0_0_9"/>
<dbReference type="GO" id="GO:0016763">
    <property type="term" value="F:pentosyltransferase activity"/>
    <property type="evidence" value="ECO:0007669"/>
    <property type="project" value="TreeGrafter"/>
</dbReference>
<keyword evidence="5 8" id="KW-0812">Transmembrane</keyword>
<evidence type="ECO:0000256" key="1">
    <source>
        <dbReference type="ARBA" id="ARBA00004651"/>
    </source>
</evidence>
<feature type="transmembrane region" description="Helical" evidence="8">
    <location>
        <begin position="249"/>
        <end position="271"/>
    </location>
</feature>
<feature type="transmembrane region" description="Helical" evidence="8">
    <location>
        <begin position="12"/>
        <end position="30"/>
    </location>
</feature>
<sequence>MLNNKINKRMLILAAVIFVQCIYITLMFGINKQGFHSDELWNYGFANSTAGTHIFKEDIGDVPKNTDSWQSSQLLRDYITVDKSEIFNYSAIYYNATQDYNPPLGYMMLHFICAMFPGKWSKWYCFALNIICFVIMQIYVYKLTKSLTKDENAGIIACFFFGFTMAAQNITIFLRIYSPATMFGIMLIYYAHELYANCNSEKNCRYIYIKMFVVNLLGCFTVHFFLPFAFIVTLMYCLYYLFSKRFKRFLVYGITMAVSVGMSIAIFPATIRHMFGDSQYYSSMSYSYKQYPAMWQNKMYWSYMTNDLFGIHNSIWETMTGVYALYAAGIILFITVPLCFVFRNEKWLKSIFSKVKKIVLDIAKGIKNLQYTLVVLITTVIFVILIAAFKTSVYSMGRTCTRYIFMAYPVMAVFAVTAVWHIITYFVKREKLRNIIGVAVSAVFIVLSIALASDAYYFKHQEEGVTLTKIENNANCIIVTNEPWTLTCYTCELYNTQHYYLADYESALKGNYNSDSVNKNDPLYLILDVSMMDGNDRTINLFGTTVFDDRKYTKDYKSSDYEEFFSGIDGADKAEYVGCDSVFGRDVKIYRLN</sequence>
<proteinExistence type="predicted"/>
<feature type="transmembrane region" description="Helical" evidence="8">
    <location>
        <begin position="153"/>
        <end position="177"/>
    </location>
</feature>
<organism evidence="9 10">
    <name type="scientific">[Bacteroides] pectinophilus ATCC 43243</name>
    <dbReference type="NCBI Taxonomy" id="483218"/>
    <lineage>
        <taxon>Bacteria</taxon>
        <taxon>Bacillati</taxon>
        <taxon>Bacillota</taxon>
        <taxon>Clostridia</taxon>
        <taxon>Eubacteriales</taxon>
    </lineage>
</organism>
<dbReference type="GO" id="GO:0005886">
    <property type="term" value="C:plasma membrane"/>
    <property type="evidence" value="ECO:0007669"/>
    <property type="project" value="UniProtKB-SubCell"/>
</dbReference>
<evidence type="ECO:0008006" key="11">
    <source>
        <dbReference type="Google" id="ProtNLM"/>
    </source>
</evidence>
<feature type="transmembrane region" description="Helical" evidence="8">
    <location>
        <begin position="220"/>
        <end position="242"/>
    </location>
</feature>
<reference evidence="9 10" key="1">
    <citation type="submission" date="2008-11" db="EMBL/GenBank/DDBJ databases">
        <title>Draft genome sequence of Bacteroides pectinophilus (ATCC 43243).</title>
        <authorList>
            <person name="Sudarsanam P."/>
            <person name="Ley R."/>
            <person name="Guruge J."/>
            <person name="Turnbaugh P.J."/>
            <person name="Mahowald M."/>
            <person name="Liep D."/>
            <person name="Gordon J."/>
        </authorList>
    </citation>
    <scope>NUCLEOTIDE SEQUENCE [LARGE SCALE GENOMIC DNA]</scope>
    <source>
        <strain evidence="9 10">ATCC 43243</strain>
    </source>
</reference>
<dbReference type="EMBL" id="ABVQ01000036">
    <property type="protein sequence ID" value="EEC57010.1"/>
    <property type="molecule type" value="Genomic_DNA"/>
</dbReference>
<evidence type="ECO:0000256" key="2">
    <source>
        <dbReference type="ARBA" id="ARBA00022475"/>
    </source>
</evidence>
<feature type="transmembrane region" description="Helical" evidence="8">
    <location>
        <begin position="323"/>
        <end position="342"/>
    </location>
</feature>
<evidence type="ECO:0000256" key="8">
    <source>
        <dbReference type="SAM" id="Phobius"/>
    </source>
</evidence>
<evidence type="ECO:0000256" key="5">
    <source>
        <dbReference type="ARBA" id="ARBA00022692"/>
    </source>
</evidence>
<evidence type="ECO:0000313" key="9">
    <source>
        <dbReference type="EMBL" id="EEC57010.1"/>
    </source>
</evidence>
<name>B7ATM6_9FIRM</name>
<keyword evidence="6 8" id="KW-1133">Transmembrane helix</keyword>
<evidence type="ECO:0000256" key="6">
    <source>
        <dbReference type="ARBA" id="ARBA00022989"/>
    </source>
</evidence>
<keyword evidence="10" id="KW-1185">Reference proteome</keyword>
<evidence type="ECO:0000256" key="7">
    <source>
        <dbReference type="ARBA" id="ARBA00023136"/>
    </source>
</evidence>
<keyword evidence="7 8" id="KW-0472">Membrane</keyword>
<gene>
    <name evidence="9" type="ORF">BACPEC_01498</name>
</gene>
<dbReference type="PANTHER" id="PTHR33908">
    <property type="entry name" value="MANNOSYLTRANSFERASE YKCB-RELATED"/>
    <property type="match status" value="1"/>
</dbReference>
<dbReference type="Proteomes" id="UP000003136">
    <property type="component" value="Unassembled WGS sequence"/>
</dbReference>
<evidence type="ECO:0000256" key="3">
    <source>
        <dbReference type="ARBA" id="ARBA00022676"/>
    </source>
</evidence>
<accession>B7ATM6</accession>
<keyword evidence="3" id="KW-0328">Glycosyltransferase</keyword>
<feature type="transmembrane region" description="Helical" evidence="8">
    <location>
        <begin position="435"/>
        <end position="458"/>
    </location>
</feature>
<feature type="transmembrane region" description="Helical" evidence="8">
    <location>
        <begin position="403"/>
        <end position="423"/>
    </location>
</feature>
<reference evidence="9 10" key="2">
    <citation type="submission" date="2008-11" db="EMBL/GenBank/DDBJ databases">
        <authorList>
            <person name="Fulton L."/>
            <person name="Clifton S."/>
            <person name="Fulton B."/>
            <person name="Xu J."/>
            <person name="Minx P."/>
            <person name="Pepin K.H."/>
            <person name="Johnson M."/>
            <person name="Bhonagiri V."/>
            <person name="Nash W.E."/>
            <person name="Mardis E.R."/>
            <person name="Wilson R.K."/>
        </authorList>
    </citation>
    <scope>NUCLEOTIDE SEQUENCE [LARGE SCALE GENOMIC DNA]</scope>
    <source>
        <strain evidence="9 10">ATCC 43243</strain>
    </source>
</reference>
<evidence type="ECO:0000256" key="4">
    <source>
        <dbReference type="ARBA" id="ARBA00022679"/>
    </source>
</evidence>
<feature type="transmembrane region" description="Helical" evidence="8">
    <location>
        <begin position="371"/>
        <end position="391"/>
    </location>
</feature>
<keyword evidence="2" id="KW-1003">Cell membrane</keyword>
<dbReference type="InterPro" id="IPR050297">
    <property type="entry name" value="LipidA_mod_glycosyltrf_83"/>
</dbReference>
<evidence type="ECO:0000313" key="10">
    <source>
        <dbReference type="Proteomes" id="UP000003136"/>
    </source>
</evidence>
<dbReference type="PANTHER" id="PTHR33908:SF11">
    <property type="entry name" value="MEMBRANE PROTEIN"/>
    <property type="match status" value="1"/>
</dbReference>